<dbReference type="eggNOG" id="ENOG50325B6">
    <property type="taxonomic scope" value="Bacteria"/>
</dbReference>
<reference evidence="1 2" key="1">
    <citation type="journal article" date="2010" name="Mol. Plant Microbe Interact.">
        <title>Streptomyces scabies 87-22 contains a coronafacic acid-like biosynthetic cluster that contributes to plant-microbe interactions.</title>
        <authorList>
            <person name="Bignell D.R."/>
            <person name="Seipke R.F."/>
            <person name="Huguet-Tapia J.C."/>
            <person name="Chambers A.H."/>
            <person name="Parry R.J."/>
            <person name="Loria R."/>
        </authorList>
    </citation>
    <scope>NUCLEOTIDE SEQUENCE [LARGE SCALE GENOMIC DNA]</scope>
    <source>
        <strain evidence="1 2">87.22</strain>
    </source>
</reference>
<dbReference type="KEGG" id="scb:SCAB_71602"/>
<protein>
    <submittedName>
        <fullName evidence="1">Uncharacterized protein</fullName>
    </submittedName>
</protein>
<sequence length="69" mass="7691">MAISFSHDRTWGGVSQHGYRRMAKHLGHSLAYRVHFAAIGRAEHVWRVAAQGLNCGNVRVLSYLFGPGQ</sequence>
<gene>
    <name evidence="1" type="ordered locus">SCAB_71602</name>
</gene>
<dbReference type="EMBL" id="FN554889">
    <property type="protein sequence ID" value="CBG74152.1"/>
    <property type="molecule type" value="Genomic_DNA"/>
</dbReference>
<evidence type="ECO:0000313" key="1">
    <source>
        <dbReference type="EMBL" id="CBG74152.1"/>
    </source>
</evidence>
<dbReference type="Proteomes" id="UP000001444">
    <property type="component" value="Chromosome"/>
</dbReference>
<name>C9Z189_STRSW</name>
<evidence type="ECO:0000313" key="2">
    <source>
        <dbReference type="Proteomes" id="UP000001444"/>
    </source>
</evidence>
<organism evidence="1 2">
    <name type="scientific">Streptomyces scabiei (strain 87.22)</name>
    <dbReference type="NCBI Taxonomy" id="680198"/>
    <lineage>
        <taxon>Bacteria</taxon>
        <taxon>Bacillati</taxon>
        <taxon>Actinomycetota</taxon>
        <taxon>Actinomycetes</taxon>
        <taxon>Kitasatosporales</taxon>
        <taxon>Streptomycetaceae</taxon>
        <taxon>Streptomyces</taxon>
    </lineage>
</organism>
<dbReference type="AlphaFoldDB" id="C9Z189"/>
<keyword evidence="2" id="KW-1185">Reference proteome</keyword>
<accession>C9Z189</accession>
<proteinExistence type="predicted"/>
<dbReference type="HOGENOM" id="CLU_2774326_0_0_11"/>